<proteinExistence type="predicted"/>
<reference evidence="1" key="1">
    <citation type="submission" date="2021-12" db="EMBL/GenBank/DDBJ databases">
        <authorList>
            <person name="King R."/>
        </authorList>
    </citation>
    <scope>NUCLEOTIDE SEQUENCE</scope>
</reference>
<name>A0ABN8AQ88_CHISP</name>
<evidence type="ECO:0000313" key="1">
    <source>
        <dbReference type="EMBL" id="CAH0397663.1"/>
    </source>
</evidence>
<evidence type="ECO:0008006" key="3">
    <source>
        <dbReference type="Google" id="ProtNLM"/>
    </source>
</evidence>
<dbReference type="EMBL" id="OU963894">
    <property type="protein sequence ID" value="CAH0397663.1"/>
    <property type="molecule type" value="Genomic_DNA"/>
</dbReference>
<evidence type="ECO:0000313" key="2">
    <source>
        <dbReference type="Proteomes" id="UP001153292"/>
    </source>
</evidence>
<accession>A0ABN8AQ88</accession>
<protein>
    <recommendedName>
        <fullName evidence="3">DUF4371 domain-containing protein</fullName>
    </recommendedName>
</protein>
<gene>
    <name evidence="1" type="ORF">CHILSU_LOCUS738</name>
</gene>
<keyword evidence="2" id="KW-1185">Reference proteome</keyword>
<organism evidence="1 2">
    <name type="scientific">Chilo suppressalis</name>
    <name type="common">Asiatic rice borer moth</name>
    <dbReference type="NCBI Taxonomy" id="168631"/>
    <lineage>
        <taxon>Eukaryota</taxon>
        <taxon>Metazoa</taxon>
        <taxon>Ecdysozoa</taxon>
        <taxon>Arthropoda</taxon>
        <taxon>Hexapoda</taxon>
        <taxon>Insecta</taxon>
        <taxon>Pterygota</taxon>
        <taxon>Neoptera</taxon>
        <taxon>Endopterygota</taxon>
        <taxon>Lepidoptera</taxon>
        <taxon>Glossata</taxon>
        <taxon>Ditrysia</taxon>
        <taxon>Pyraloidea</taxon>
        <taxon>Crambidae</taxon>
        <taxon>Crambinae</taxon>
        <taxon>Chilo</taxon>
    </lineage>
</organism>
<sequence length="311" mass="36530">MDTAVVRQFLDFFQDFINLCHSANWPDNTTSETEIQNAFLVAEHVEKCLNKLQKRTILNDFLSNISNTQDLHHTTLKRCLSDPSKYVLKKVVNSNTNIQQLDITFKVFVEIFSEEKLEQCLADIMLETASKQTLLNNMSREIPKQKILGFKSQIFLSELNNCNEPKETILTMFSDCNQDTVDLLVVSMTNNNLQNHKSISCIVKLLIDITRSKRHDHKKFWKYLFNVEETYFLEMCTRHSDWFKIIVQALLDCGKLLQENMSAEYFYIDLTYSELVSNVRKICHNECLRIEFFDIVKECDIDTTFWDNLIK</sequence>
<dbReference type="Proteomes" id="UP001153292">
    <property type="component" value="Chromosome 1"/>
</dbReference>